<keyword evidence="2" id="KW-0815">Transposition</keyword>
<accession>A0A1Z4N2X4</accession>
<keyword evidence="9" id="KW-1185">Reference proteome</keyword>
<dbReference type="Proteomes" id="UP000218785">
    <property type="component" value="Chromosome"/>
</dbReference>
<protein>
    <submittedName>
        <fullName evidence="8">Putative transposase IS891/IS1136/IS1341 family protein</fullName>
    </submittedName>
</protein>
<evidence type="ECO:0000256" key="4">
    <source>
        <dbReference type="ARBA" id="ARBA00023172"/>
    </source>
</evidence>
<dbReference type="GO" id="GO:0006310">
    <property type="term" value="P:DNA recombination"/>
    <property type="evidence" value="ECO:0007669"/>
    <property type="project" value="UniProtKB-KW"/>
</dbReference>
<organism evidence="8 9">
    <name type="scientific">Tolypothrix tenuis PCC 7101</name>
    <dbReference type="NCBI Taxonomy" id="231146"/>
    <lineage>
        <taxon>Bacteria</taxon>
        <taxon>Bacillati</taxon>
        <taxon>Cyanobacteriota</taxon>
        <taxon>Cyanophyceae</taxon>
        <taxon>Nostocales</taxon>
        <taxon>Tolypothrichaceae</taxon>
        <taxon>Tolypothrix</taxon>
    </lineage>
</organism>
<feature type="compositionally biased region" description="Low complexity" evidence="5">
    <location>
        <begin position="421"/>
        <end position="434"/>
    </location>
</feature>
<evidence type="ECO:0000256" key="3">
    <source>
        <dbReference type="ARBA" id="ARBA00023125"/>
    </source>
</evidence>
<feature type="region of interest" description="Disordered" evidence="5">
    <location>
        <begin position="420"/>
        <end position="460"/>
    </location>
</feature>
<dbReference type="KEGG" id="ttq:NIES37_40510"/>
<dbReference type="Pfam" id="PF01385">
    <property type="entry name" value="OrfB_IS605"/>
    <property type="match status" value="1"/>
</dbReference>
<dbReference type="NCBIfam" id="NF040570">
    <property type="entry name" value="guided_TnpB"/>
    <property type="match status" value="1"/>
</dbReference>
<dbReference type="InterPro" id="IPR010095">
    <property type="entry name" value="Cas12f1-like_TNB"/>
</dbReference>
<feature type="compositionally biased region" description="Polar residues" evidence="5">
    <location>
        <begin position="447"/>
        <end position="460"/>
    </location>
</feature>
<evidence type="ECO:0000259" key="7">
    <source>
        <dbReference type="Pfam" id="PF07282"/>
    </source>
</evidence>
<keyword evidence="3" id="KW-0238">DNA-binding</keyword>
<dbReference type="GO" id="GO:0032196">
    <property type="term" value="P:transposition"/>
    <property type="evidence" value="ECO:0007669"/>
    <property type="project" value="UniProtKB-KW"/>
</dbReference>
<evidence type="ECO:0000256" key="2">
    <source>
        <dbReference type="ARBA" id="ARBA00022578"/>
    </source>
</evidence>
<evidence type="ECO:0000313" key="8">
    <source>
        <dbReference type="EMBL" id="BAZ00068.1"/>
    </source>
</evidence>
<comment type="similarity">
    <text evidence="1">In the C-terminal section; belongs to the transposase 35 family.</text>
</comment>
<gene>
    <name evidence="8" type="ORF">NIES37_40510</name>
</gene>
<name>A0A1Z4N2X4_9CYAN</name>
<evidence type="ECO:0000313" key="9">
    <source>
        <dbReference type="Proteomes" id="UP000218785"/>
    </source>
</evidence>
<proteinExistence type="inferred from homology"/>
<dbReference type="Pfam" id="PF07282">
    <property type="entry name" value="Cas12f1-like_TNB"/>
    <property type="match status" value="1"/>
</dbReference>
<feature type="domain" description="Cas12f1-like TNB" evidence="7">
    <location>
        <begin position="319"/>
        <end position="383"/>
    </location>
</feature>
<evidence type="ECO:0000256" key="1">
    <source>
        <dbReference type="ARBA" id="ARBA00008761"/>
    </source>
</evidence>
<dbReference type="GO" id="GO:0003677">
    <property type="term" value="F:DNA binding"/>
    <property type="evidence" value="ECO:0007669"/>
    <property type="project" value="UniProtKB-KW"/>
</dbReference>
<evidence type="ECO:0000256" key="5">
    <source>
        <dbReference type="SAM" id="MobiDB-lite"/>
    </source>
</evidence>
<reference evidence="8 9" key="1">
    <citation type="submission" date="2017-06" db="EMBL/GenBank/DDBJ databases">
        <title>Genome sequencing of cyanobaciteial culture collection at National Institute for Environmental Studies (NIES).</title>
        <authorList>
            <person name="Hirose Y."/>
            <person name="Shimura Y."/>
            <person name="Fujisawa T."/>
            <person name="Nakamura Y."/>
            <person name="Kawachi M."/>
        </authorList>
    </citation>
    <scope>NUCLEOTIDE SEQUENCE [LARGE SCALE GENOMIC DNA]</scope>
    <source>
        <strain evidence="8 9">NIES-37</strain>
    </source>
</reference>
<keyword evidence="4" id="KW-0233">DNA recombination</keyword>
<dbReference type="EMBL" id="AP018248">
    <property type="protein sequence ID" value="BAZ00068.1"/>
    <property type="molecule type" value="Genomic_DNA"/>
</dbReference>
<evidence type="ECO:0000259" key="6">
    <source>
        <dbReference type="Pfam" id="PF01385"/>
    </source>
</evidence>
<dbReference type="AlphaFoldDB" id="A0A1Z4N2X4"/>
<feature type="domain" description="Probable transposase IS891/IS1136/IS1341" evidence="6">
    <location>
        <begin position="187"/>
        <end position="295"/>
    </location>
</feature>
<feature type="region of interest" description="Disordered" evidence="5">
    <location>
        <begin position="225"/>
        <end position="246"/>
    </location>
</feature>
<dbReference type="InterPro" id="IPR001959">
    <property type="entry name" value="Transposase"/>
</dbReference>
<sequence>MEANKSVATRRMTFRLYPNKQIEQFLRYHRKLHKDLYNAAVYNRFTQYQKFNQSVSYFEQQNSLPAFKEVWTEYKEINSQALQATLKRVDYAFERWFKGLGKRPRFKSIRHYSGWTYPAKSGYSVESNGENGYLNLSKIGRIQMRGQAKYWGIPTTCTIVFRNGKWYASITVDVLDQTLKPDILPIGAIGIDLGCNSALSITDCENHQQIEAPKFLRNAEQLIKKASKSKRRKQSPNRKKKIKASRRWKKAQAKVSKITRKVANQRQNWVHQIASEIVSGNSFVATEKLEVKNMTSKAKKGKRKKQKVGLNKSILDVGFGMLRSTIKYKVEQIGGVFVEVPTKKVKPSQTCPKCGHQHKKTLDIRVHNCAVCGYQQDRDIAAAEVMLYWAKGSHFVAGVPPVVESGVNLTELGTSFVDAESSSSTANTRSSAGSMRQLGAKKRQKSKSTGLVSETQTSTK</sequence>